<evidence type="ECO:0000259" key="3">
    <source>
        <dbReference type="PROSITE" id="PS51471"/>
    </source>
</evidence>
<dbReference type="SUPFAM" id="SSF51197">
    <property type="entry name" value="Clavaminate synthase-like"/>
    <property type="match status" value="1"/>
</dbReference>
<accession>A0A7S4AQL6</accession>
<dbReference type="GO" id="GO:0016491">
    <property type="term" value="F:oxidoreductase activity"/>
    <property type="evidence" value="ECO:0007669"/>
    <property type="project" value="UniProtKB-KW"/>
</dbReference>
<dbReference type="Gene3D" id="2.60.120.330">
    <property type="entry name" value="B-lactam Antibiotic, Isopenicillin N Synthase, Chain"/>
    <property type="match status" value="1"/>
</dbReference>
<feature type="region of interest" description="Disordered" evidence="2">
    <location>
        <begin position="107"/>
        <end position="140"/>
    </location>
</feature>
<reference evidence="4" key="1">
    <citation type="submission" date="2021-01" db="EMBL/GenBank/DDBJ databases">
        <authorList>
            <person name="Corre E."/>
            <person name="Pelletier E."/>
            <person name="Niang G."/>
            <person name="Scheremetjew M."/>
            <person name="Finn R."/>
            <person name="Kale V."/>
            <person name="Holt S."/>
            <person name="Cochrane G."/>
            <person name="Meng A."/>
            <person name="Brown T."/>
            <person name="Cohen L."/>
        </authorList>
    </citation>
    <scope>NUCLEOTIDE SEQUENCE</scope>
    <source>
        <strain evidence="4">10249 10 AB</strain>
    </source>
</reference>
<feature type="compositionally biased region" description="Basic residues" evidence="2">
    <location>
        <begin position="32"/>
        <end position="41"/>
    </location>
</feature>
<protein>
    <recommendedName>
        <fullName evidence="3">Fe2OG dioxygenase domain-containing protein</fullName>
    </recommendedName>
</protein>
<sequence length="441" mass="50264">MVVELHHKNKSMTSSPSVLGGEEELSTESKQQHHHQQRHQQQRIQGCTCREPTSVNFLDGNDTDEHETNRNIFLENLRTHGWSSVVVSNAPNPSPSQEEILAIFRRRKQRGDSSNSNSSCQDVVYIPSESGSSEGTVEPKESLEVQLSKCSFSKGNEQQQLHDKDEMTVKTFCWTLSWIAHKICSIMLDMPPNLLLPDDPNESLDLLRVFHYYPVATNMTTSSSSCSTFGSSEHTDWGSLTVVWQDTVGGLQTYCRACKKWINVRADAEATTTESTKGKKHRQSHRWKCIVHVGDMASLVLDKCSNGDAKKKVIDSSTMDNDTAFQWPSPKHRVVSPARKERVSLVYFGYPPRRLSLHRIQTILNNGWKYSSTRGRRLPLEEYYLLRNQSAATNANVDDGRSDRVEDDAESSHLYRTIWDLPIQDIVRLKWKQVNREQTTQ</sequence>
<evidence type="ECO:0000256" key="1">
    <source>
        <dbReference type="RuleBase" id="RU003682"/>
    </source>
</evidence>
<dbReference type="InterPro" id="IPR005123">
    <property type="entry name" value="Oxoglu/Fe-dep_dioxygenase_dom"/>
</dbReference>
<comment type="similarity">
    <text evidence="1">Belongs to the iron/ascorbate-dependent oxidoreductase family.</text>
</comment>
<name>A0A7S4AQL6_9STRA</name>
<feature type="domain" description="Fe2OG dioxygenase" evidence="3">
    <location>
        <begin position="203"/>
        <end position="351"/>
    </location>
</feature>
<evidence type="ECO:0000256" key="2">
    <source>
        <dbReference type="SAM" id="MobiDB-lite"/>
    </source>
</evidence>
<gene>
    <name evidence="4" type="ORF">PAUS00366_LOCUS16433</name>
</gene>
<dbReference type="PANTHER" id="PTHR47990">
    <property type="entry name" value="2-OXOGLUTARATE (2OG) AND FE(II)-DEPENDENT OXYGENASE SUPERFAMILY PROTEIN-RELATED"/>
    <property type="match status" value="1"/>
</dbReference>
<proteinExistence type="inferred from homology"/>
<dbReference type="GO" id="GO:0046872">
    <property type="term" value="F:metal ion binding"/>
    <property type="evidence" value="ECO:0007669"/>
    <property type="project" value="UniProtKB-KW"/>
</dbReference>
<dbReference type="InterPro" id="IPR027443">
    <property type="entry name" value="IPNS-like_sf"/>
</dbReference>
<feature type="region of interest" description="Disordered" evidence="2">
    <location>
        <begin position="1"/>
        <end position="47"/>
    </location>
</feature>
<evidence type="ECO:0000313" key="4">
    <source>
        <dbReference type="EMBL" id="CAE0723677.1"/>
    </source>
</evidence>
<dbReference type="InterPro" id="IPR050231">
    <property type="entry name" value="Iron_ascorbate_oxido_reductase"/>
</dbReference>
<keyword evidence="1" id="KW-0479">Metal-binding</keyword>
<dbReference type="PROSITE" id="PS51471">
    <property type="entry name" value="FE2OG_OXY"/>
    <property type="match status" value="1"/>
</dbReference>
<keyword evidence="1" id="KW-0408">Iron</keyword>
<dbReference type="AlphaFoldDB" id="A0A7S4AQL6"/>
<dbReference type="EMBL" id="HBIX01023662">
    <property type="protein sequence ID" value="CAE0723677.1"/>
    <property type="molecule type" value="Transcribed_RNA"/>
</dbReference>
<organism evidence="4">
    <name type="scientific">Pseudo-nitzschia australis</name>
    <dbReference type="NCBI Taxonomy" id="44445"/>
    <lineage>
        <taxon>Eukaryota</taxon>
        <taxon>Sar</taxon>
        <taxon>Stramenopiles</taxon>
        <taxon>Ochrophyta</taxon>
        <taxon>Bacillariophyta</taxon>
        <taxon>Bacillariophyceae</taxon>
        <taxon>Bacillariophycidae</taxon>
        <taxon>Bacillariales</taxon>
        <taxon>Bacillariaceae</taxon>
        <taxon>Pseudo-nitzschia</taxon>
    </lineage>
</organism>
<feature type="compositionally biased region" description="Polar residues" evidence="2">
    <location>
        <begin position="112"/>
        <end position="121"/>
    </location>
</feature>
<keyword evidence="1" id="KW-0560">Oxidoreductase</keyword>